<dbReference type="EMBL" id="MDZB01000084">
    <property type="protein sequence ID" value="OGX87454.1"/>
    <property type="molecule type" value="Genomic_DNA"/>
</dbReference>
<feature type="signal peptide" evidence="1">
    <location>
        <begin position="1"/>
        <end position="24"/>
    </location>
</feature>
<evidence type="ECO:0000313" key="3">
    <source>
        <dbReference type="Proteomes" id="UP000176294"/>
    </source>
</evidence>
<protein>
    <submittedName>
        <fullName evidence="2">Uncharacterized protein</fullName>
    </submittedName>
</protein>
<evidence type="ECO:0000256" key="1">
    <source>
        <dbReference type="SAM" id="SignalP"/>
    </source>
</evidence>
<gene>
    <name evidence="2" type="ORF">BEN47_10445</name>
</gene>
<reference evidence="2 3" key="1">
    <citation type="submission" date="2016-08" db="EMBL/GenBank/DDBJ databases">
        <title>Hymenobacter coccineus sp. nov., Hymenobacter lapidarius sp. nov. and Hymenobacter glacialis sp. nov., isolated from Antarctic soil.</title>
        <authorList>
            <person name="Sedlacek I."/>
            <person name="Kralova S."/>
            <person name="Kyrova K."/>
            <person name="Maslanova I."/>
            <person name="Stankova E."/>
            <person name="Vrbovska V."/>
            <person name="Nemec M."/>
            <person name="Bartak M."/>
            <person name="Svec P."/>
            <person name="Busse H.-J."/>
            <person name="Pantucek R."/>
        </authorList>
    </citation>
    <scope>NUCLEOTIDE SEQUENCE [LARGE SCALE GENOMIC DNA]</scope>
    <source>
        <strain evidence="2 3">CCM 8643</strain>
    </source>
</reference>
<feature type="chain" id="PRO_5009579137" evidence="1">
    <location>
        <begin position="25"/>
        <end position="146"/>
    </location>
</feature>
<proteinExistence type="predicted"/>
<dbReference type="Proteomes" id="UP000176294">
    <property type="component" value="Unassembled WGS sequence"/>
</dbReference>
<accession>A0A1G1T9B7</accession>
<evidence type="ECO:0000313" key="2">
    <source>
        <dbReference type="EMBL" id="OGX87454.1"/>
    </source>
</evidence>
<keyword evidence="3" id="KW-1185">Reference proteome</keyword>
<name>A0A1G1T9B7_9BACT</name>
<sequence>MNLAMYCKYLTLSLLALTANTLLSCEKDTTSGPISCFSGTCYSGRVLGYDCWNGTLIQVDSPFPIGKPLHSQLGIDSLGDDNVIAAVNRLGSVAVRGQRLYFTVENAFARQSPDEPCQHMNAAITLPIPHLLLSNVGTTACAAASF</sequence>
<organism evidence="2 3">
    <name type="scientific">Hymenobacter lapidarius</name>
    <dbReference type="NCBI Taxonomy" id="1908237"/>
    <lineage>
        <taxon>Bacteria</taxon>
        <taxon>Pseudomonadati</taxon>
        <taxon>Bacteroidota</taxon>
        <taxon>Cytophagia</taxon>
        <taxon>Cytophagales</taxon>
        <taxon>Hymenobacteraceae</taxon>
        <taxon>Hymenobacter</taxon>
    </lineage>
</organism>
<comment type="caution">
    <text evidence="2">The sequence shown here is derived from an EMBL/GenBank/DDBJ whole genome shotgun (WGS) entry which is preliminary data.</text>
</comment>
<keyword evidence="1" id="KW-0732">Signal</keyword>
<dbReference type="AlphaFoldDB" id="A0A1G1T9B7"/>